<accession>A0A9P6CXG6</accession>
<proteinExistence type="predicted"/>
<comment type="caution">
    <text evidence="1">The sequence shown here is derived from an EMBL/GenBank/DDBJ whole genome shotgun (WGS) entry which is preliminary data.</text>
</comment>
<dbReference type="EMBL" id="MU155159">
    <property type="protein sequence ID" value="KAF9482932.1"/>
    <property type="molecule type" value="Genomic_DNA"/>
</dbReference>
<evidence type="ECO:0000313" key="1">
    <source>
        <dbReference type="EMBL" id="KAF9482932.1"/>
    </source>
</evidence>
<protein>
    <recommendedName>
        <fullName evidence="3">BTB domain-containing protein</fullName>
    </recommendedName>
</protein>
<evidence type="ECO:0000313" key="2">
    <source>
        <dbReference type="Proteomes" id="UP000807469"/>
    </source>
</evidence>
<gene>
    <name evidence="1" type="ORF">BDN70DRAFT_874347</name>
</gene>
<dbReference type="Proteomes" id="UP000807469">
    <property type="component" value="Unassembled WGS sequence"/>
</dbReference>
<keyword evidence="2" id="KW-1185">Reference proteome</keyword>
<dbReference type="OrthoDB" id="3265815at2759"/>
<name>A0A9P6CXG6_9AGAR</name>
<dbReference type="AlphaFoldDB" id="A0A9P6CXG6"/>
<reference evidence="1" key="1">
    <citation type="submission" date="2020-11" db="EMBL/GenBank/DDBJ databases">
        <authorList>
            <consortium name="DOE Joint Genome Institute"/>
            <person name="Ahrendt S."/>
            <person name="Riley R."/>
            <person name="Andreopoulos W."/>
            <person name="Labutti K."/>
            <person name="Pangilinan J."/>
            <person name="Ruiz-Duenas F.J."/>
            <person name="Barrasa J.M."/>
            <person name="Sanchez-Garcia M."/>
            <person name="Camarero S."/>
            <person name="Miyauchi S."/>
            <person name="Serrano A."/>
            <person name="Linde D."/>
            <person name="Babiker R."/>
            <person name="Drula E."/>
            <person name="Ayuso-Fernandez I."/>
            <person name="Pacheco R."/>
            <person name="Padilla G."/>
            <person name="Ferreira P."/>
            <person name="Barriuso J."/>
            <person name="Kellner H."/>
            <person name="Castanera R."/>
            <person name="Alfaro M."/>
            <person name="Ramirez L."/>
            <person name="Pisabarro A.G."/>
            <person name="Kuo A."/>
            <person name="Tritt A."/>
            <person name="Lipzen A."/>
            <person name="He G."/>
            <person name="Yan M."/>
            <person name="Ng V."/>
            <person name="Cullen D."/>
            <person name="Martin F."/>
            <person name="Rosso M.-N."/>
            <person name="Henrissat B."/>
            <person name="Hibbett D."/>
            <person name="Martinez A.T."/>
            <person name="Grigoriev I.V."/>
        </authorList>
    </citation>
    <scope>NUCLEOTIDE SEQUENCE</scope>
    <source>
        <strain evidence="1">CIRM-BRFM 674</strain>
    </source>
</reference>
<sequence>MEYMSDSMMQWGQQEDLSALQPERRDDINSFFSLDSFDLSPGFSPAYQSSLLSQISGEAVAPKPSDKEDMVSVSSIFFPGSHKPPSDTIFRSSDTVLFYVHCNTILKASRQAFEIFLKAPLSEPQFRNAVIDIPETSSILNIILNTVYGQSCAKNSPDFDDLEKAVDQMPLYGIPPTKHLLPDTPLFDTLISHAPIYPIRVYALAGKFNAYELAVKTSSHLLSYRLSELTDELAIKMGAIYLRRLMTLHMTLIDTLKTIILQPPPPHPSTRTCDFVEQKKLSRAWALAASYLAWDSRPDLSIHQMQNTLAALGDYMDCDQCKEVLGVRVKEVVVKWVNVKRTI</sequence>
<organism evidence="1 2">
    <name type="scientific">Pholiota conissans</name>
    <dbReference type="NCBI Taxonomy" id="109636"/>
    <lineage>
        <taxon>Eukaryota</taxon>
        <taxon>Fungi</taxon>
        <taxon>Dikarya</taxon>
        <taxon>Basidiomycota</taxon>
        <taxon>Agaricomycotina</taxon>
        <taxon>Agaricomycetes</taxon>
        <taxon>Agaricomycetidae</taxon>
        <taxon>Agaricales</taxon>
        <taxon>Agaricineae</taxon>
        <taxon>Strophariaceae</taxon>
        <taxon>Pholiota</taxon>
    </lineage>
</organism>
<evidence type="ECO:0008006" key="3">
    <source>
        <dbReference type="Google" id="ProtNLM"/>
    </source>
</evidence>